<gene>
    <name evidence="2" type="ORF">WR25_06562</name>
</gene>
<protein>
    <submittedName>
        <fullName evidence="2">Uncharacterized protein</fullName>
    </submittedName>
</protein>
<keyword evidence="3" id="KW-1185">Reference proteome</keyword>
<name>A0A2A2L087_9BILA</name>
<evidence type="ECO:0000313" key="3">
    <source>
        <dbReference type="Proteomes" id="UP000218231"/>
    </source>
</evidence>
<dbReference type="Proteomes" id="UP000218231">
    <property type="component" value="Unassembled WGS sequence"/>
</dbReference>
<comment type="caution">
    <text evidence="2">The sequence shown here is derived from an EMBL/GenBank/DDBJ whole genome shotgun (WGS) entry which is preliminary data.</text>
</comment>
<reference evidence="2 3" key="1">
    <citation type="journal article" date="2017" name="Curr. Biol.">
        <title>Genome architecture and evolution of a unichromosomal asexual nematode.</title>
        <authorList>
            <person name="Fradin H."/>
            <person name="Zegar C."/>
            <person name="Gutwein M."/>
            <person name="Lucas J."/>
            <person name="Kovtun M."/>
            <person name="Corcoran D."/>
            <person name="Baugh L.R."/>
            <person name="Kiontke K."/>
            <person name="Gunsalus K."/>
            <person name="Fitch D.H."/>
            <person name="Piano F."/>
        </authorList>
    </citation>
    <scope>NUCLEOTIDE SEQUENCE [LARGE SCALE GENOMIC DNA]</scope>
    <source>
        <strain evidence="2">PF1309</strain>
    </source>
</reference>
<evidence type="ECO:0000313" key="2">
    <source>
        <dbReference type="EMBL" id="PAV79499.1"/>
    </source>
</evidence>
<organism evidence="2 3">
    <name type="scientific">Diploscapter pachys</name>
    <dbReference type="NCBI Taxonomy" id="2018661"/>
    <lineage>
        <taxon>Eukaryota</taxon>
        <taxon>Metazoa</taxon>
        <taxon>Ecdysozoa</taxon>
        <taxon>Nematoda</taxon>
        <taxon>Chromadorea</taxon>
        <taxon>Rhabditida</taxon>
        <taxon>Rhabditina</taxon>
        <taxon>Rhabditomorpha</taxon>
        <taxon>Rhabditoidea</taxon>
        <taxon>Rhabditidae</taxon>
        <taxon>Diploscapter</taxon>
    </lineage>
</organism>
<sequence length="378" mass="42493">MSNDSKGWRRKAPFGESPSDWKRPFVRAFPVKGSQSFSNEPLPSPASSSTYPLTSIMNTMKKKDIFSPSSDKTNKLNDITMSGDQNLEKKDAPLPDFLDQLSGPDDCLLYLFKKVSSDDSLPNAAKWQILDSAICKWPSHIRLAYHKWRFANTTVKEVADLFKGESDSIKKIVSDLFKMHKGELELFCSLLSAMQASFSNEHLVSDFIQAVCLRPNYIDLLTQAARNKPLIFNLEWQADGMSDPSHFAIKVKPVSSPALETFLRLVAGENNFSARGQPLQLIGQQLQNSACGLKLTIMEANLDALFTKAGEVECRDVVCFEYSETEKKLTLHFCYNRAEKEVLVLNAIPVGEIVECKMNENMDFEKSSLTLHKVEITE</sequence>
<dbReference type="EMBL" id="LIAE01007410">
    <property type="protein sequence ID" value="PAV79499.1"/>
    <property type="molecule type" value="Genomic_DNA"/>
</dbReference>
<evidence type="ECO:0000256" key="1">
    <source>
        <dbReference type="SAM" id="MobiDB-lite"/>
    </source>
</evidence>
<proteinExistence type="predicted"/>
<dbReference type="AlphaFoldDB" id="A0A2A2L087"/>
<accession>A0A2A2L087</accession>
<feature type="region of interest" description="Disordered" evidence="1">
    <location>
        <begin position="1"/>
        <end position="22"/>
    </location>
</feature>